<comment type="caution">
    <text evidence="1">The sequence shown here is derived from an EMBL/GenBank/DDBJ whole genome shotgun (WGS) entry which is preliminary data.</text>
</comment>
<sequence length="138" mass="15446">MRTNCVPELQDSNNNDTIFVSLFVSLSPETFSLKSFCISPSGLGPLGSGTLRTLQTEDTFHSYHIPLQINKIRLFLAENVITLSYSYMLSLLPPNKTKPHHSAATTVLVVTLSSAKSAFHYYHFRFNQPPPQLCSLQQ</sequence>
<organism evidence="1 2">
    <name type="scientific">Psophocarpus tetragonolobus</name>
    <name type="common">Winged bean</name>
    <name type="synonym">Dolichos tetragonolobus</name>
    <dbReference type="NCBI Taxonomy" id="3891"/>
    <lineage>
        <taxon>Eukaryota</taxon>
        <taxon>Viridiplantae</taxon>
        <taxon>Streptophyta</taxon>
        <taxon>Embryophyta</taxon>
        <taxon>Tracheophyta</taxon>
        <taxon>Spermatophyta</taxon>
        <taxon>Magnoliopsida</taxon>
        <taxon>eudicotyledons</taxon>
        <taxon>Gunneridae</taxon>
        <taxon>Pentapetalae</taxon>
        <taxon>rosids</taxon>
        <taxon>fabids</taxon>
        <taxon>Fabales</taxon>
        <taxon>Fabaceae</taxon>
        <taxon>Papilionoideae</taxon>
        <taxon>50 kb inversion clade</taxon>
        <taxon>NPAAA clade</taxon>
        <taxon>indigoferoid/millettioid clade</taxon>
        <taxon>Phaseoleae</taxon>
        <taxon>Psophocarpus</taxon>
    </lineage>
</organism>
<protein>
    <submittedName>
        <fullName evidence="1">Uncharacterized protein</fullName>
    </submittedName>
</protein>
<keyword evidence="2" id="KW-1185">Reference proteome</keyword>
<evidence type="ECO:0000313" key="2">
    <source>
        <dbReference type="Proteomes" id="UP001386955"/>
    </source>
</evidence>
<dbReference type="AlphaFoldDB" id="A0AAN9SVR7"/>
<proteinExistence type="predicted"/>
<reference evidence="1 2" key="1">
    <citation type="submission" date="2024-01" db="EMBL/GenBank/DDBJ databases">
        <title>The genomes of 5 underutilized Papilionoideae crops provide insights into root nodulation and disease resistanc.</title>
        <authorList>
            <person name="Jiang F."/>
        </authorList>
    </citation>
    <scope>NUCLEOTIDE SEQUENCE [LARGE SCALE GENOMIC DNA]</scope>
    <source>
        <strain evidence="1">DUOXIRENSHENG_FW03</strain>
        <tissue evidence="1">Leaves</tissue>
    </source>
</reference>
<dbReference type="Proteomes" id="UP001386955">
    <property type="component" value="Unassembled WGS sequence"/>
</dbReference>
<name>A0AAN9SVR7_PSOTE</name>
<accession>A0AAN9SVR7</accession>
<evidence type="ECO:0000313" key="1">
    <source>
        <dbReference type="EMBL" id="KAK7407218.1"/>
    </source>
</evidence>
<dbReference type="EMBL" id="JAYMYS010000002">
    <property type="protein sequence ID" value="KAK7407218.1"/>
    <property type="molecule type" value="Genomic_DNA"/>
</dbReference>
<gene>
    <name evidence="1" type="ORF">VNO78_08941</name>
</gene>